<name>A0A4R2QTM0_9PSEU</name>
<evidence type="ECO:0000256" key="2">
    <source>
        <dbReference type="ARBA" id="ARBA00008829"/>
    </source>
</evidence>
<accession>A0A4R2QTM0</accession>
<evidence type="ECO:0000256" key="5">
    <source>
        <dbReference type="PIRSR" id="PIRSR611778-50"/>
    </source>
</evidence>
<feature type="modified residue" description="N6-carboxylysine" evidence="5">
    <location>
        <position position="155"/>
    </location>
</feature>
<dbReference type="SUPFAM" id="SSF51338">
    <property type="entry name" value="Composite domain of metallo-dependent hydrolases"/>
    <property type="match status" value="2"/>
</dbReference>
<dbReference type="GO" id="GO:0016812">
    <property type="term" value="F:hydrolase activity, acting on carbon-nitrogen (but not peptide) bonds, in cyclic amides"/>
    <property type="evidence" value="ECO:0007669"/>
    <property type="project" value="TreeGrafter"/>
</dbReference>
<dbReference type="NCBIfam" id="TIGR02033">
    <property type="entry name" value="D-hydantoinase"/>
    <property type="match status" value="1"/>
</dbReference>
<dbReference type="Gene3D" id="3.20.20.140">
    <property type="entry name" value="Metal-dependent hydrolases"/>
    <property type="match status" value="1"/>
</dbReference>
<protein>
    <submittedName>
        <fullName evidence="7">Dihydropyrimidinase</fullName>
    </submittedName>
</protein>
<dbReference type="OrthoDB" id="9775759at2"/>
<dbReference type="Pfam" id="PF01979">
    <property type="entry name" value="Amidohydro_1"/>
    <property type="match status" value="1"/>
</dbReference>
<keyword evidence="4" id="KW-0378">Hydrolase</keyword>
<dbReference type="PANTHER" id="PTHR11647">
    <property type="entry name" value="HYDRANTOINASE/DIHYDROPYRIMIDINASE FAMILY MEMBER"/>
    <property type="match status" value="1"/>
</dbReference>
<dbReference type="CDD" id="cd01314">
    <property type="entry name" value="D-HYD"/>
    <property type="match status" value="1"/>
</dbReference>
<feature type="domain" description="Amidohydrolase-related" evidence="6">
    <location>
        <begin position="55"/>
        <end position="440"/>
    </location>
</feature>
<dbReference type="InterPro" id="IPR032466">
    <property type="entry name" value="Metal_Hydrolase"/>
</dbReference>
<dbReference type="InterPro" id="IPR011059">
    <property type="entry name" value="Metal-dep_hydrolase_composite"/>
</dbReference>
<keyword evidence="3" id="KW-0479">Metal-binding</keyword>
<evidence type="ECO:0000256" key="3">
    <source>
        <dbReference type="ARBA" id="ARBA00022723"/>
    </source>
</evidence>
<keyword evidence="8" id="KW-1185">Reference proteome</keyword>
<comment type="caution">
    <text evidence="7">The sequence shown here is derived from an EMBL/GenBank/DDBJ whole genome shotgun (WGS) entry which is preliminary data.</text>
</comment>
<dbReference type="Gene3D" id="2.30.40.10">
    <property type="entry name" value="Urease, subunit C, domain 1"/>
    <property type="match status" value="1"/>
</dbReference>
<reference evidence="7 8" key="1">
    <citation type="submission" date="2019-03" db="EMBL/GenBank/DDBJ databases">
        <title>Genomic Encyclopedia of Type Strains, Phase IV (KMG-IV): sequencing the most valuable type-strain genomes for metagenomic binning, comparative biology and taxonomic classification.</title>
        <authorList>
            <person name="Goeker M."/>
        </authorList>
    </citation>
    <scope>NUCLEOTIDE SEQUENCE [LARGE SCALE GENOMIC DNA]</scope>
    <source>
        <strain evidence="7 8">DSM 45765</strain>
    </source>
</reference>
<comment type="cofactor">
    <cofactor evidence="1">
        <name>Zn(2+)</name>
        <dbReference type="ChEBI" id="CHEBI:29105"/>
    </cofactor>
</comment>
<dbReference type="PANTHER" id="PTHR11647:SF1">
    <property type="entry name" value="COLLAPSIN RESPONSE MEDIATOR PROTEIN"/>
    <property type="match status" value="1"/>
</dbReference>
<evidence type="ECO:0000256" key="4">
    <source>
        <dbReference type="ARBA" id="ARBA00022801"/>
    </source>
</evidence>
<evidence type="ECO:0000313" key="8">
    <source>
        <dbReference type="Proteomes" id="UP000294911"/>
    </source>
</evidence>
<comment type="PTM">
    <text evidence="5">Carbamylation allows a single lysine to coordinate two divalent metal cations.</text>
</comment>
<dbReference type="GO" id="GO:0005829">
    <property type="term" value="C:cytosol"/>
    <property type="evidence" value="ECO:0007669"/>
    <property type="project" value="TreeGrafter"/>
</dbReference>
<gene>
    <name evidence="7" type="ORF">EV191_10599</name>
</gene>
<dbReference type="RefSeq" id="WP_132877488.1">
    <property type="nucleotide sequence ID" value="NZ_SLXQ01000005.1"/>
</dbReference>
<sequence length="466" mass="50239">MSIVIKNGTVLSSTGASAADVLIEGERVAALAMPGGLAEQWSAHAERVIDATGKYVLPGGIDAHTHMEMPFGGTNASDTFETGTTAAAWGGTTTIIDFAKQEKGSSLLSTLDSWQQKADGNCAIDYAFHMIVSDVNETTLKEMRTCVDSGVNSFKMFMAYPGALYSTDGEILLAMQQATETGSMIMMHAENGIAIDELAKQAVNSGRTEPVQHGFTRPPELEGEATHRAISLAQVTKAPLYIVHLSAAQALAEVASARNDGQNVFAETCPQYLYLSVEDLAKPGFEGAKYVASPPLRDKSHQPDLWRGLRTNDLSVVSTDHCPFCYVEQKELGRADFRLIPNGMPGVEHRMDLLHQGVVAGEISLARWVELTSTTPARMFGLYPRKGVIAPGADADIVVYDPQARQTLSAATHHMNVDYSAYEGFALTGQAETVLSRGRVLVDAGEFHGAPGHGRFLERELCQYLN</sequence>
<evidence type="ECO:0000256" key="1">
    <source>
        <dbReference type="ARBA" id="ARBA00001947"/>
    </source>
</evidence>
<dbReference type="SUPFAM" id="SSF51556">
    <property type="entry name" value="Metallo-dependent hydrolases"/>
    <property type="match status" value="1"/>
</dbReference>
<dbReference type="InterPro" id="IPR050378">
    <property type="entry name" value="Metallo-dep_Hydrolases_sf"/>
</dbReference>
<comment type="similarity">
    <text evidence="2">Belongs to the metallo-dependent hydrolases superfamily. Hydantoinase/dihydropyrimidinase family.</text>
</comment>
<dbReference type="InterPro" id="IPR011778">
    <property type="entry name" value="Hydantoinase/dihydroPyrase"/>
</dbReference>
<evidence type="ECO:0000259" key="6">
    <source>
        <dbReference type="Pfam" id="PF01979"/>
    </source>
</evidence>
<dbReference type="AlphaFoldDB" id="A0A4R2QTM0"/>
<evidence type="ECO:0000313" key="7">
    <source>
        <dbReference type="EMBL" id="TCP53037.1"/>
    </source>
</evidence>
<dbReference type="FunFam" id="3.20.20.140:FF:000037">
    <property type="entry name" value="Dihydropyrimidinase"/>
    <property type="match status" value="1"/>
</dbReference>
<dbReference type="InterPro" id="IPR006680">
    <property type="entry name" value="Amidohydro-rel"/>
</dbReference>
<organism evidence="7 8">
    <name type="scientific">Tamaricihabitans halophyticus</name>
    <dbReference type="NCBI Taxonomy" id="1262583"/>
    <lineage>
        <taxon>Bacteria</taxon>
        <taxon>Bacillati</taxon>
        <taxon>Actinomycetota</taxon>
        <taxon>Actinomycetes</taxon>
        <taxon>Pseudonocardiales</taxon>
        <taxon>Pseudonocardiaceae</taxon>
        <taxon>Tamaricihabitans</taxon>
    </lineage>
</organism>
<dbReference type="Proteomes" id="UP000294911">
    <property type="component" value="Unassembled WGS sequence"/>
</dbReference>
<proteinExistence type="inferred from homology"/>
<dbReference type="EMBL" id="SLXQ01000005">
    <property type="protein sequence ID" value="TCP53037.1"/>
    <property type="molecule type" value="Genomic_DNA"/>
</dbReference>
<dbReference type="GO" id="GO:0046872">
    <property type="term" value="F:metal ion binding"/>
    <property type="evidence" value="ECO:0007669"/>
    <property type="project" value="UniProtKB-KW"/>
</dbReference>